<keyword evidence="3" id="KW-1185">Reference proteome</keyword>
<dbReference type="PANTHER" id="PTHR11803">
    <property type="entry name" value="2-IMINOBUTANOATE/2-IMINOPROPANOATE DEAMINASE RIDA"/>
    <property type="match status" value="1"/>
</dbReference>
<dbReference type="InterPro" id="IPR035959">
    <property type="entry name" value="RutC-like_sf"/>
</dbReference>
<sequence>MVRKFNPDGMMVSPAYSHGVEIATPARMLYISGQVGALPDGSIAKGIEAQVQAVIANIDRVLAGADMTRADVVKYTIFLVAGIDINAYRAAAGPLLPVPPPASSLVFVQALASPDFLVEIEAVAMRQA</sequence>
<dbReference type="Gene3D" id="3.30.1330.40">
    <property type="entry name" value="RutC-like"/>
    <property type="match status" value="1"/>
</dbReference>
<dbReference type="Pfam" id="PF01042">
    <property type="entry name" value="Ribonuc_L-PSP"/>
    <property type="match status" value="1"/>
</dbReference>
<accession>A0ABQ5UNW4</accession>
<dbReference type="SUPFAM" id="SSF55298">
    <property type="entry name" value="YjgF-like"/>
    <property type="match status" value="1"/>
</dbReference>
<comment type="caution">
    <text evidence="2">The sequence shown here is derived from an EMBL/GenBank/DDBJ whole genome shotgun (WGS) entry which is preliminary data.</text>
</comment>
<protein>
    <recommendedName>
        <fullName evidence="4">RidA family protein</fullName>
    </recommendedName>
</protein>
<comment type="similarity">
    <text evidence="1">Belongs to the RutC family.</text>
</comment>
<dbReference type="RefSeq" id="WP_284394411.1">
    <property type="nucleotide sequence ID" value="NZ_BSNG01000004.1"/>
</dbReference>
<organism evidence="2 3">
    <name type="scientific">Devosia yakushimensis</name>
    <dbReference type="NCBI Taxonomy" id="470028"/>
    <lineage>
        <taxon>Bacteria</taxon>
        <taxon>Pseudomonadati</taxon>
        <taxon>Pseudomonadota</taxon>
        <taxon>Alphaproteobacteria</taxon>
        <taxon>Hyphomicrobiales</taxon>
        <taxon>Devosiaceae</taxon>
        <taxon>Devosia</taxon>
    </lineage>
</organism>
<proteinExistence type="inferred from homology"/>
<evidence type="ECO:0000256" key="1">
    <source>
        <dbReference type="ARBA" id="ARBA00010552"/>
    </source>
</evidence>
<name>A0ABQ5UNW4_9HYPH</name>
<dbReference type="CDD" id="cd00448">
    <property type="entry name" value="YjgF_YER057c_UK114_family"/>
    <property type="match status" value="1"/>
</dbReference>
<evidence type="ECO:0000313" key="3">
    <source>
        <dbReference type="Proteomes" id="UP001161406"/>
    </source>
</evidence>
<dbReference type="EMBL" id="BSNG01000004">
    <property type="protein sequence ID" value="GLQ12431.1"/>
    <property type="molecule type" value="Genomic_DNA"/>
</dbReference>
<evidence type="ECO:0008006" key="4">
    <source>
        <dbReference type="Google" id="ProtNLM"/>
    </source>
</evidence>
<reference evidence="2" key="2">
    <citation type="submission" date="2023-01" db="EMBL/GenBank/DDBJ databases">
        <title>Draft genome sequence of Devosia yakushimensis strain NBRC 103855.</title>
        <authorList>
            <person name="Sun Q."/>
            <person name="Mori K."/>
        </authorList>
    </citation>
    <scope>NUCLEOTIDE SEQUENCE</scope>
    <source>
        <strain evidence="2">NBRC 103855</strain>
    </source>
</reference>
<evidence type="ECO:0000313" key="2">
    <source>
        <dbReference type="EMBL" id="GLQ12431.1"/>
    </source>
</evidence>
<dbReference type="InterPro" id="IPR006175">
    <property type="entry name" value="YjgF/YER057c/UK114"/>
</dbReference>
<gene>
    <name evidence="2" type="ORF">GCM10007913_43640</name>
</gene>
<dbReference type="Proteomes" id="UP001161406">
    <property type="component" value="Unassembled WGS sequence"/>
</dbReference>
<dbReference type="PANTHER" id="PTHR11803:SF58">
    <property type="entry name" value="PROTEIN HMF1-RELATED"/>
    <property type="match status" value="1"/>
</dbReference>
<reference evidence="2" key="1">
    <citation type="journal article" date="2014" name="Int. J. Syst. Evol. Microbiol.">
        <title>Complete genome of a new Firmicutes species belonging to the dominant human colonic microbiota ('Ruminococcus bicirculans') reveals two chromosomes and a selective capacity to utilize plant glucans.</title>
        <authorList>
            <consortium name="NISC Comparative Sequencing Program"/>
            <person name="Wegmann U."/>
            <person name="Louis P."/>
            <person name="Goesmann A."/>
            <person name="Henrissat B."/>
            <person name="Duncan S.H."/>
            <person name="Flint H.J."/>
        </authorList>
    </citation>
    <scope>NUCLEOTIDE SEQUENCE</scope>
    <source>
        <strain evidence="2">NBRC 103855</strain>
    </source>
</reference>